<dbReference type="InterPro" id="IPR011447">
    <property type="entry name" value="DUF1552"/>
</dbReference>
<evidence type="ECO:0008006" key="3">
    <source>
        <dbReference type="Google" id="ProtNLM"/>
    </source>
</evidence>
<dbReference type="RefSeq" id="WP_236986522.1">
    <property type="nucleotide sequence ID" value="NZ_AP023086.1"/>
</dbReference>
<name>A0AAN1WG91_9GAMM</name>
<dbReference type="Pfam" id="PF07586">
    <property type="entry name" value="HXXSHH"/>
    <property type="match status" value="1"/>
</dbReference>
<dbReference type="AlphaFoldDB" id="A0AAN1WG91"/>
<dbReference type="Proteomes" id="UP001320119">
    <property type="component" value="Chromosome"/>
</dbReference>
<accession>A0AAN1WG91</accession>
<reference evidence="1 2" key="1">
    <citation type="journal article" date="2022" name="IScience">
        <title>An ultrasensitive nanofiber-based assay for enzymatic hydrolysis and deep-sea microbial degradation of cellulose.</title>
        <authorList>
            <person name="Tsudome M."/>
            <person name="Tachioka M."/>
            <person name="Miyazaki M."/>
            <person name="Uchimura K."/>
            <person name="Tsuda M."/>
            <person name="Takaki Y."/>
            <person name="Deguchi S."/>
        </authorList>
    </citation>
    <scope>NUCLEOTIDE SEQUENCE [LARGE SCALE GENOMIC DNA]</scope>
    <source>
        <strain evidence="1 2">GE09</strain>
    </source>
</reference>
<organism evidence="1 2">
    <name type="scientific">Marinagarivorans cellulosilyticus</name>
    <dbReference type="NCBI Taxonomy" id="2721545"/>
    <lineage>
        <taxon>Bacteria</taxon>
        <taxon>Pseudomonadati</taxon>
        <taxon>Pseudomonadota</taxon>
        <taxon>Gammaproteobacteria</taxon>
        <taxon>Cellvibrionales</taxon>
        <taxon>Cellvibrionaceae</taxon>
        <taxon>Marinagarivorans</taxon>
    </lineage>
</organism>
<gene>
    <name evidence="1" type="ORF">MARGE09_P1244</name>
</gene>
<dbReference type="EMBL" id="AP023086">
    <property type="protein sequence ID" value="BCD97044.1"/>
    <property type="molecule type" value="Genomic_DNA"/>
</dbReference>
<protein>
    <recommendedName>
        <fullName evidence="3">DUF1552 domain-containing protein</fullName>
    </recommendedName>
</protein>
<evidence type="ECO:0000313" key="2">
    <source>
        <dbReference type="Proteomes" id="UP001320119"/>
    </source>
</evidence>
<dbReference type="PROSITE" id="PS51318">
    <property type="entry name" value="TAT"/>
    <property type="match status" value="1"/>
</dbReference>
<keyword evidence="2" id="KW-1185">Reference proteome</keyword>
<sequence>MNQDKYTRRALMSRVGGAVAVSALTPFVPLLNADAQAATGDIIRYVPWYTPVFPSSDIVKNWMPNSQGNNLRFRGSFTSLNAMADKMSLLRGLGNKAGYVTGRDGYKMAGGHKPSGLTMLTGRELHTGRTGTKLEGGFSLGNHSSLEVWMGDKMIENNDGVKRPYFLTGYKNGSGFNNDEVWKSCSFRNGTFLQRHQSPKSLYEEMVRFAPSGGGSTAPANDGQRSAYAAVAEELKRIRRQLGSEDSARLDQHLEEINNLEQSLAEQPATGGMSCDLPESFENPMNQHDKYMNEYIKLIRIAFTCNVTRVIGHMDFGHLFTGGLNFLPNGNGNYHGATHDGGTANNRFIESVAKYRADTYVKLLQELQSVTEPGGKTLLDNSIVHWYSEVSRNHDWHDQFNVIGGGGGHFKMGLCQVLGAPNHNPSSEGSANKNTSISNYTQNRLLVSIANAMGFNITEFGNPDYNNGPLPSSVLI</sequence>
<proteinExistence type="predicted"/>
<dbReference type="InterPro" id="IPR006311">
    <property type="entry name" value="TAT_signal"/>
</dbReference>
<evidence type="ECO:0000313" key="1">
    <source>
        <dbReference type="EMBL" id="BCD97044.1"/>
    </source>
</evidence>
<dbReference type="KEGG" id="marq:MARGE09_P1244"/>